<gene>
    <name evidence="2" type="ORF">B9Z19DRAFT_1093897</name>
</gene>
<evidence type="ECO:0000256" key="1">
    <source>
        <dbReference type="SAM" id="Phobius"/>
    </source>
</evidence>
<evidence type="ECO:0000313" key="2">
    <source>
        <dbReference type="EMBL" id="PUU74028.1"/>
    </source>
</evidence>
<protein>
    <recommendedName>
        <fullName evidence="4">DUF1295-domain-containing protein</fullName>
    </recommendedName>
</protein>
<dbReference type="PANTHER" id="PTHR32251">
    <property type="entry name" value="3-OXO-5-ALPHA-STEROID 4-DEHYDROGENASE"/>
    <property type="match status" value="1"/>
</dbReference>
<comment type="caution">
    <text evidence="2">The sequence shown here is derived from an EMBL/GenBank/DDBJ whole genome shotgun (WGS) entry which is preliminary data.</text>
</comment>
<dbReference type="OrthoDB" id="201504at2759"/>
<dbReference type="EMBL" id="NESQ01000327">
    <property type="protein sequence ID" value="PUU74028.1"/>
    <property type="molecule type" value="Genomic_DNA"/>
</dbReference>
<dbReference type="PANTHER" id="PTHR32251:SF23">
    <property type="entry name" value="3-OXO-5-ALPHA-STEROID 4-DEHYDROGENASE (DUF1295)"/>
    <property type="match status" value="1"/>
</dbReference>
<reference evidence="2 3" key="1">
    <citation type="submission" date="2017-04" db="EMBL/GenBank/DDBJ databases">
        <title>Draft genome sequence of Tuber borchii Vittad., a whitish edible truffle.</title>
        <authorList>
            <consortium name="DOE Joint Genome Institute"/>
            <person name="Murat C."/>
            <person name="Kuo A."/>
            <person name="Barry K.W."/>
            <person name="Clum A."/>
            <person name="Dockter R.B."/>
            <person name="Fauchery L."/>
            <person name="Iotti M."/>
            <person name="Kohler A."/>
            <person name="Labutti K."/>
            <person name="Lindquist E.A."/>
            <person name="Lipzen A."/>
            <person name="Ohm R.A."/>
            <person name="Wang M."/>
            <person name="Grigoriev I.V."/>
            <person name="Zambonelli A."/>
            <person name="Martin F.M."/>
        </authorList>
    </citation>
    <scope>NUCLEOTIDE SEQUENCE [LARGE SCALE GENOMIC DNA]</scope>
    <source>
        <strain evidence="2 3">Tbo3840</strain>
    </source>
</reference>
<dbReference type="InterPro" id="IPR010721">
    <property type="entry name" value="UstE-like"/>
</dbReference>
<feature type="transmembrane region" description="Helical" evidence="1">
    <location>
        <begin position="55"/>
        <end position="73"/>
    </location>
</feature>
<organism evidence="2 3">
    <name type="scientific">Tuber borchii</name>
    <name type="common">White truffle</name>
    <dbReference type="NCBI Taxonomy" id="42251"/>
    <lineage>
        <taxon>Eukaryota</taxon>
        <taxon>Fungi</taxon>
        <taxon>Dikarya</taxon>
        <taxon>Ascomycota</taxon>
        <taxon>Pezizomycotina</taxon>
        <taxon>Pezizomycetes</taxon>
        <taxon>Pezizales</taxon>
        <taxon>Tuberaceae</taxon>
        <taxon>Tuber</taxon>
    </lineage>
</organism>
<dbReference type="GO" id="GO:0016020">
    <property type="term" value="C:membrane"/>
    <property type="evidence" value="ECO:0007669"/>
    <property type="project" value="TreeGrafter"/>
</dbReference>
<dbReference type="Pfam" id="PF06966">
    <property type="entry name" value="DUF1295"/>
    <property type="match status" value="1"/>
</dbReference>
<sequence length="343" mass="38839">MATSLSLPALSSLLDTTDFSKTVTPFLHQLSISHIQPLLTGQVPVKEWYLSTNPLITTVHFALAVTLAVLVISEINRNYSQIDRLWSLLPTIYIGHYTLFAHMNGLDTQRLDTLTAFSLLWSIRLTYNYWRRGGYNIGSEDYRWEIVQKGVPRWGFILLNIVFISFIQSALLCMIAAPAYLHLLASTLPITPTWSLTDLVLSRGLLLALLVETFADQQQWVYQSAKAAYRTTGVVPRGYTKADLDRGFVVTGLWSFCRHPNYTAEQAIWVLVYQWSCLVSGELWNWTGLGAIGYLALFQASVRLTENITAEKYKEYKEYQKMVNKFVPGLGALTGASEFEKTK</sequence>
<feature type="transmembrane region" description="Helical" evidence="1">
    <location>
        <begin position="151"/>
        <end position="181"/>
    </location>
</feature>
<name>A0A2T6ZEV1_TUBBO</name>
<evidence type="ECO:0008006" key="4">
    <source>
        <dbReference type="Google" id="ProtNLM"/>
    </source>
</evidence>
<keyword evidence="3" id="KW-1185">Reference proteome</keyword>
<keyword evidence="1" id="KW-0812">Transmembrane</keyword>
<proteinExistence type="predicted"/>
<dbReference type="Gene3D" id="1.20.120.1630">
    <property type="match status" value="1"/>
</dbReference>
<keyword evidence="1" id="KW-1133">Transmembrane helix</keyword>
<accession>A0A2T6ZEV1</accession>
<evidence type="ECO:0000313" key="3">
    <source>
        <dbReference type="Proteomes" id="UP000244722"/>
    </source>
</evidence>
<dbReference type="AlphaFoldDB" id="A0A2T6ZEV1"/>
<keyword evidence="1" id="KW-0472">Membrane</keyword>
<dbReference type="Proteomes" id="UP000244722">
    <property type="component" value="Unassembled WGS sequence"/>
</dbReference>